<keyword evidence="1" id="KW-0315">Glutamine amidotransferase</keyword>
<dbReference type="UniPathway" id="UPA00148"/>
<proteinExistence type="evidence at transcript level"/>
<dbReference type="InterPro" id="IPR027417">
    <property type="entry name" value="P-loop_NTPase"/>
</dbReference>
<organism evidence="2">
    <name type="scientific">Ascaris suum</name>
    <name type="common">Pig roundworm</name>
    <name type="synonym">Ascaris lumbricoides</name>
    <dbReference type="NCBI Taxonomy" id="6253"/>
    <lineage>
        <taxon>Eukaryota</taxon>
        <taxon>Metazoa</taxon>
        <taxon>Ecdysozoa</taxon>
        <taxon>Nematoda</taxon>
        <taxon>Chromadorea</taxon>
        <taxon>Rhabditida</taxon>
        <taxon>Spirurina</taxon>
        <taxon>Ascaridomorpha</taxon>
        <taxon>Ascaridoidea</taxon>
        <taxon>Ascarididae</taxon>
        <taxon>Ascaris</taxon>
    </lineage>
</organism>
<protein>
    <submittedName>
        <fullName evidence="2">Cobyric acid synthase</fullName>
    </submittedName>
</protein>
<accession>F1LGN9</accession>
<name>F1LGN9_ASCSU</name>
<sequence length="116" mass="13003">MCYMRNGYESDSAETYSSDCTSQVVLHGRPIGNSTASAYFCKERVDRLRAEVCMAFDRLAKKYNPIVMEGAGSVSELNLQDRDLVNMPMARHASADVFLVSDINLGGVFLHHYMVR</sequence>
<dbReference type="PANTHER" id="PTHR21343">
    <property type="entry name" value="DETHIOBIOTIN SYNTHETASE"/>
    <property type="match status" value="1"/>
</dbReference>
<evidence type="ECO:0000256" key="1">
    <source>
        <dbReference type="ARBA" id="ARBA00022962"/>
    </source>
</evidence>
<dbReference type="SUPFAM" id="SSF52540">
    <property type="entry name" value="P-loop containing nucleoside triphosphate hydrolases"/>
    <property type="match status" value="1"/>
</dbReference>
<dbReference type="EMBL" id="JI216008">
    <property type="protein sequence ID" value="ADY49293.1"/>
    <property type="molecule type" value="mRNA"/>
</dbReference>
<dbReference type="AlphaFoldDB" id="F1LGN9"/>
<evidence type="ECO:0000313" key="2">
    <source>
        <dbReference type="EMBL" id="ADY49293.1"/>
    </source>
</evidence>
<dbReference type="Gene3D" id="3.40.50.300">
    <property type="entry name" value="P-loop containing nucleotide triphosphate hydrolases"/>
    <property type="match status" value="1"/>
</dbReference>
<reference evidence="2" key="1">
    <citation type="journal article" date="2011" name="Genome Res.">
        <title>Deep small RNA sequencing from the nematode Ascaris reveals conservation, functional diversification, and novel developmental profiles.</title>
        <authorList>
            <person name="Wang J."/>
            <person name="Czech B."/>
            <person name="Crunk A."/>
            <person name="Wallace A."/>
            <person name="Mitreva M."/>
            <person name="Hannon G.J."/>
            <person name="Davis R.E."/>
        </authorList>
    </citation>
    <scope>NUCLEOTIDE SEQUENCE</scope>
</reference>
<dbReference type="PANTHER" id="PTHR21343:SF1">
    <property type="entry name" value="COBYRIC ACID SYNTHASE"/>
    <property type="match status" value="1"/>
</dbReference>